<dbReference type="CDD" id="cd00801">
    <property type="entry name" value="INT_P4_C"/>
    <property type="match status" value="1"/>
</dbReference>
<accession>A0A9E4N7V5</accession>
<dbReference type="Gene3D" id="3.30.160.390">
    <property type="entry name" value="Integrase, DNA-binding domain"/>
    <property type="match status" value="1"/>
</dbReference>
<organism evidence="6 7">
    <name type="scientific">Candidatus Thiodiazotropha taylori</name>
    <dbReference type="NCBI Taxonomy" id="2792791"/>
    <lineage>
        <taxon>Bacteria</taxon>
        <taxon>Pseudomonadati</taxon>
        <taxon>Pseudomonadota</taxon>
        <taxon>Gammaproteobacteria</taxon>
        <taxon>Chromatiales</taxon>
        <taxon>Sedimenticolaceae</taxon>
        <taxon>Candidatus Thiodiazotropha</taxon>
    </lineage>
</organism>
<dbReference type="GO" id="GO:0006310">
    <property type="term" value="P:DNA recombination"/>
    <property type="evidence" value="ECO:0007669"/>
    <property type="project" value="UniProtKB-KW"/>
</dbReference>
<evidence type="ECO:0000256" key="4">
    <source>
        <dbReference type="ARBA" id="ARBA00023172"/>
    </source>
</evidence>
<evidence type="ECO:0000256" key="2">
    <source>
        <dbReference type="ARBA" id="ARBA00022908"/>
    </source>
</evidence>
<dbReference type="PANTHER" id="PTHR30629:SF2">
    <property type="entry name" value="PROPHAGE INTEGRASE INTS-RELATED"/>
    <property type="match status" value="1"/>
</dbReference>
<dbReference type="Pfam" id="PF13356">
    <property type="entry name" value="Arm-DNA-bind_3"/>
    <property type="match status" value="1"/>
</dbReference>
<keyword evidence="4" id="KW-0233">DNA recombination</keyword>
<comment type="caution">
    <text evidence="6">The sequence shown here is derived from an EMBL/GenBank/DDBJ whole genome shotgun (WGS) entry which is preliminary data.</text>
</comment>
<sequence length="449" mass="51432">MTTRKPLDDRTIRNLKPTGHVIRVKDFIDDPDLKGFGVQLTAKGSKSFFVAFTSPEVSKRRFYKIGNFPQISLAEGRRMARAARQLINQGIDPIEEEKRLAGKLQREEQDRQTKIDQENSVGTVSELFDIYIRDLIADGKRSADQVRAAYERDIGPSIGSKKARDVTVADCTEIIGAISDRGAKVLANRTRSFLRAAFQLGLNCKGSPRWRKKAPDFALTANPAAATQRAIKRERRGQRNLSKEEVQRLWRILHQPYRVKLLNGRDRDQYVDIHTRVAIQFLLATGQRVEEVLGARWSEFDREEKLWTIPADRRKSRHEADEPHLVPLTSFHLDILDELRAWGGGELLFPHKDGIQPRPSTSLSQAVRRLCAREGLEPFQPRDIRRTWKTLAGSIGIDLELRNRIQGHAMQDVGSVHYDRYSYLKEKRAAMDKWSEWLGNVVKEIPDGR</sequence>
<dbReference type="GO" id="GO:0015074">
    <property type="term" value="P:DNA integration"/>
    <property type="evidence" value="ECO:0007669"/>
    <property type="project" value="UniProtKB-KW"/>
</dbReference>
<dbReference type="InterPro" id="IPR010998">
    <property type="entry name" value="Integrase_recombinase_N"/>
</dbReference>
<gene>
    <name evidence="6" type="ORF">JAZ07_22565</name>
</gene>
<dbReference type="AlphaFoldDB" id="A0A9E4N7V5"/>
<keyword evidence="2" id="KW-0229">DNA integration</keyword>
<dbReference type="InterPro" id="IPR025166">
    <property type="entry name" value="Integrase_DNA_bind_dom"/>
</dbReference>
<evidence type="ECO:0000313" key="6">
    <source>
        <dbReference type="EMBL" id="MCG7949130.1"/>
    </source>
</evidence>
<evidence type="ECO:0000313" key="7">
    <source>
        <dbReference type="Proteomes" id="UP000886667"/>
    </source>
</evidence>
<evidence type="ECO:0000256" key="1">
    <source>
        <dbReference type="ARBA" id="ARBA00008857"/>
    </source>
</evidence>
<dbReference type="Gene3D" id="1.10.443.10">
    <property type="entry name" value="Intergrase catalytic core"/>
    <property type="match status" value="1"/>
</dbReference>
<dbReference type="PANTHER" id="PTHR30629">
    <property type="entry name" value="PROPHAGE INTEGRASE"/>
    <property type="match status" value="1"/>
</dbReference>
<keyword evidence="3 6" id="KW-0238">DNA-binding</keyword>
<dbReference type="InterPro" id="IPR002104">
    <property type="entry name" value="Integrase_catalytic"/>
</dbReference>
<dbReference type="Gene3D" id="1.10.150.130">
    <property type="match status" value="1"/>
</dbReference>
<dbReference type="InterPro" id="IPR038488">
    <property type="entry name" value="Integrase_DNA-bd_sf"/>
</dbReference>
<dbReference type="SUPFAM" id="SSF56349">
    <property type="entry name" value="DNA breaking-rejoining enzymes"/>
    <property type="match status" value="1"/>
</dbReference>
<protein>
    <submittedName>
        <fullName evidence="6">Integrase arm-type DNA-binding domain-containing protein</fullName>
    </submittedName>
</protein>
<evidence type="ECO:0000256" key="3">
    <source>
        <dbReference type="ARBA" id="ARBA00023125"/>
    </source>
</evidence>
<dbReference type="Pfam" id="PF00589">
    <property type="entry name" value="Phage_integrase"/>
    <property type="match status" value="1"/>
</dbReference>
<feature type="domain" description="Tyr recombinase" evidence="5">
    <location>
        <begin position="236"/>
        <end position="432"/>
    </location>
</feature>
<evidence type="ECO:0000259" key="5">
    <source>
        <dbReference type="PROSITE" id="PS51898"/>
    </source>
</evidence>
<dbReference type="InterPro" id="IPR013762">
    <property type="entry name" value="Integrase-like_cat_sf"/>
</dbReference>
<dbReference type="GO" id="GO:0003677">
    <property type="term" value="F:DNA binding"/>
    <property type="evidence" value="ECO:0007669"/>
    <property type="project" value="UniProtKB-KW"/>
</dbReference>
<proteinExistence type="inferred from homology"/>
<dbReference type="Proteomes" id="UP000886667">
    <property type="component" value="Unassembled WGS sequence"/>
</dbReference>
<comment type="similarity">
    <text evidence="1">Belongs to the 'phage' integrase family.</text>
</comment>
<dbReference type="EMBL" id="JAEPCM010000851">
    <property type="protein sequence ID" value="MCG7949130.1"/>
    <property type="molecule type" value="Genomic_DNA"/>
</dbReference>
<reference evidence="6" key="1">
    <citation type="journal article" date="2021" name="Proc. Natl. Acad. Sci. U.S.A.">
        <title>Global biogeography of chemosynthetic symbionts reveals both localized and globally distributed symbiont groups. .</title>
        <authorList>
            <person name="Osvatic J.T."/>
            <person name="Wilkins L.G.E."/>
            <person name="Leibrecht L."/>
            <person name="Leray M."/>
            <person name="Zauner S."/>
            <person name="Polzin J."/>
            <person name="Camacho Y."/>
            <person name="Gros O."/>
            <person name="van Gils J.A."/>
            <person name="Eisen J.A."/>
            <person name="Petersen J.M."/>
            <person name="Yuen B."/>
        </authorList>
    </citation>
    <scope>NUCLEOTIDE SEQUENCE</scope>
    <source>
        <strain evidence="6">MAGclacostrist064TRANS</strain>
    </source>
</reference>
<dbReference type="InterPro" id="IPR050808">
    <property type="entry name" value="Phage_Integrase"/>
</dbReference>
<dbReference type="PROSITE" id="PS51898">
    <property type="entry name" value="TYR_RECOMBINASE"/>
    <property type="match status" value="1"/>
</dbReference>
<name>A0A9E4N7V5_9GAMM</name>
<dbReference type="InterPro" id="IPR011010">
    <property type="entry name" value="DNA_brk_join_enz"/>
</dbReference>